<gene>
    <name evidence="1" type="ORF">NDU88_000964</name>
</gene>
<dbReference type="AlphaFoldDB" id="A0AAV7SXX1"/>
<sequence>MVGAVTWNRSELKVKEKCCVRHGHAYDAHQGRPFCSGKKWDLELMKERGWIILTVDPVVTATNSQSSTTWGVDMQNFEPVHMAGGDCY</sequence>
<protein>
    <submittedName>
        <fullName evidence="1">Uncharacterized protein</fullName>
    </submittedName>
</protein>
<reference evidence="1" key="1">
    <citation type="journal article" date="2022" name="bioRxiv">
        <title>Sequencing and chromosome-scale assembly of the giantPleurodeles waltlgenome.</title>
        <authorList>
            <person name="Brown T."/>
            <person name="Elewa A."/>
            <person name="Iarovenko S."/>
            <person name="Subramanian E."/>
            <person name="Araus A.J."/>
            <person name="Petzold A."/>
            <person name="Susuki M."/>
            <person name="Suzuki K.-i.T."/>
            <person name="Hayashi T."/>
            <person name="Toyoda A."/>
            <person name="Oliveira C."/>
            <person name="Osipova E."/>
            <person name="Leigh N.D."/>
            <person name="Simon A."/>
            <person name="Yun M.H."/>
        </authorList>
    </citation>
    <scope>NUCLEOTIDE SEQUENCE</scope>
    <source>
        <strain evidence="1">20211129_DDA</strain>
        <tissue evidence="1">Liver</tissue>
    </source>
</reference>
<dbReference type="Proteomes" id="UP001066276">
    <property type="component" value="Chromosome 4_1"/>
</dbReference>
<evidence type="ECO:0000313" key="1">
    <source>
        <dbReference type="EMBL" id="KAJ1169057.1"/>
    </source>
</evidence>
<dbReference type="EMBL" id="JANPWB010000007">
    <property type="protein sequence ID" value="KAJ1169057.1"/>
    <property type="molecule type" value="Genomic_DNA"/>
</dbReference>
<evidence type="ECO:0000313" key="2">
    <source>
        <dbReference type="Proteomes" id="UP001066276"/>
    </source>
</evidence>
<comment type="caution">
    <text evidence="1">The sequence shown here is derived from an EMBL/GenBank/DDBJ whole genome shotgun (WGS) entry which is preliminary data.</text>
</comment>
<accession>A0AAV7SXX1</accession>
<proteinExistence type="predicted"/>
<name>A0AAV7SXX1_PLEWA</name>
<keyword evidence="2" id="KW-1185">Reference proteome</keyword>
<organism evidence="1 2">
    <name type="scientific">Pleurodeles waltl</name>
    <name type="common">Iberian ribbed newt</name>
    <dbReference type="NCBI Taxonomy" id="8319"/>
    <lineage>
        <taxon>Eukaryota</taxon>
        <taxon>Metazoa</taxon>
        <taxon>Chordata</taxon>
        <taxon>Craniata</taxon>
        <taxon>Vertebrata</taxon>
        <taxon>Euteleostomi</taxon>
        <taxon>Amphibia</taxon>
        <taxon>Batrachia</taxon>
        <taxon>Caudata</taxon>
        <taxon>Salamandroidea</taxon>
        <taxon>Salamandridae</taxon>
        <taxon>Pleurodelinae</taxon>
        <taxon>Pleurodeles</taxon>
    </lineage>
</organism>